<evidence type="ECO:0000313" key="1">
    <source>
        <dbReference type="EMBL" id="QDL39406.1"/>
    </source>
</evidence>
<reference evidence="1 2" key="1">
    <citation type="submission" date="2019-01" db="EMBL/GenBank/DDBJ databases">
        <title>Genomic insights into a novel species Rhodoferax sp.</title>
        <authorList>
            <person name="Jin L."/>
        </authorList>
    </citation>
    <scope>NUCLEOTIDE SEQUENCE [LARGE SCALE GENOMIC DNA]</scope>
    <source>
        <strain evidence="1 2">CHu59-6-5</strain>
    </source>
</reference>
<proteinExistence type="predicted"/>
<dbReference type="Proteomes" id="UP000316798">
    <property type="component" value="Chromosome"/>
</dbReference>
<dbReference type="AlphaFoldDB" id="A0A515DG58"/>
<name>A0A515DG58_9BURK</name>
<sequence>MTPKIVIAELERYEAELTRILRGFKRTSSGIYIGEGDDPLYRHYARELVDLYNDALGQNIYSRQCRPNT</sequence>
<dbReference type="RefSeq" id="WP_142820875.1">
    <property type="nucleotide sequence ID" value="NZ_CP035503.1"/>
</dbReference>
<evidence type="ECO:0000313" key="2">
    <source>
        <dbReference type="Proteomes" id="UP000316798"/>
    </source>
</evidence>
<accession>A0A515DG58</accession>
<protein>
    <submittedName>
        <fullName evidence="1">Uncharacterized protein</fullName>
    </submittedName>
</protein>
<dbReference type="KEGG" id="rhf:EUB48_20325"/>
<keyword evidence="2" id="KW-1185">Reference proteome</keyword>
<dbReference type="EMBL" id="CP035503">
    <property type="protein sequence ID" value="QDL39406.1"/>
    <property type="molecule type" value="Genomic_DNA"/>
</dbReference>
<gene>
    <name evidence="1" type="ORF">EUB48_20325</name>
</gene>
<dbReference type="OrthoDB" id="2678579at2"/>
<organism evidence="1 2">
    <name type="scientific">Rhodoferax sediminis</name>
    <dbReference type="NCBI Taxonomy" id="2509614"/>
    <lineage>
        <taxon>Bacteria</taxon>
        <taxon>Pseudomonadati</taxon>
        <taxon>Pseudomonadota</taxon>
        <taxon>Betaproteobacteria</taxon>
        <taxon>Burkholderiales</taxon>
        <taxon>Comamonadaceae</taxon>
        <taxon>Rhodoferax</taxon>
    </lineage>
</organism>